<proteinExistence type="predicted"/>
<dbReference type="InterPro" id="IPR029060">
    <property type="entry name" value="PIN-like_dom_sf"/>
</dbReference>
<evidence type="ECO:0000313" key="2">
    <source>
        <dbReference type="EMBL" id="VAX32992.1"/>
    </source>
</evidence>
<feature type="domain" description="PIN" evidence="1">
    <location>
        <begin position="2"/>
        <end position="113"/>
    </location>
</feature>
<evidence type="ECO:0000259" key="1">
    <source>
        <dbReference type="SMART" id="SM00670"/>
    </source>
</evidence>
<name>A0A3B1CX30_9ZZZZ</name>
<dbReference type="SMART" id="SM00670">
    <property type="entry name" value="PINc"/>
    <property type="match status" value="1"/>
</dbReference>
<accession>A0A3B1CX30</accession>
<sequence length="133" mass="15012">MIRVVFDTNIYISAFITLGGKAEEAYLLTVEKKVELYTSVPILTETAGKLKEKFLWSDERITAAIKHIGTVSTVVKPNIRIKVLHDEPDNRILECAEHSKADFLVTGDRHLLDLRKYGQTKIIKLAEFLGKIG</sequence>
<dbReference type="AlphaFoldDB" id="A0A3B1CX30"/>
<dbReference type="EMBL" id="UOGI01000158">
    <property type="protein sequence ID" value="VAX32992.1"/>
    <property type="molecule type" value="Genomic_DNA"/>
</dbReference>
<dbReference type="InterPro" id="IPR002716">
    <property type="entry name" value="PIN_dom"/>
</dbReference>
<dbReference type="Gene3D" id="3.40.50.1010">
    <property type="entry name" value="5'-nuclease"/>
    <property type="match status" value="1"/>
</dbReference>
<reference evidence="2" key="1">
    <citation type="submission" date="2018-06" db="EMBL/GenBank/DDBJ databases">
        <authorList>
            <person name="Zhirakovskaya E."/>
        </authorList>
    </citation>
    <scope>NUCLEOTIDE SEQUENCE</scope>
</reference>
<dbReference type="PANTHER" id="PTHR34610:SF3">
    <property type="entry name" value="SSL7007 PROTEIN"/>
    <property type="match status" value="1"/>
</dbReference>
<dbReference type="InterPro" id="IPR002850">
    <property type="entry name" value="PIN_toxin-like"/>
</dbReference>
<dbReference type="Pfam" id="PF13470">
    <property type="entry name" value="PIN_3"/>
    <property type="match status" value="1"/>
</dbReference>
<dbReference type="NCBIfam" id="TIGR00305">
    <property type="entry name" value="putative toxin-antitoxin system toxin component, PIN family"/>
    <property type="match status" value="1"/>
</dbReference>
<gene>
    <name evidence="2" type="ORF">MNBD_NITROSPIRAE03-344</name>
</gene>
<organism evidence="2">
    <name type="scientific">hydrothermal vent metagenome</name>
    <dbReference type="NCBI Taxonomy" id="652676"/>
    <lineage>
        <taxon>unclassified sequences</taxon>
        <taxon>metagenomes</taxon>
        <taxon>ecological metagenomes</taxon>
    </lineage>
</organism>
<dbReference type="SUPFAM" id="SSF88723">
    <property type="entry name" value="PIN domain-like"/>
    <property type="match status" value="1"/>
</dbReference>
<dbReference type="PANTHER" id="PTHR34610">
    <property type="entry name" value="SSL7007 PROTEIN"/>
    <property type="match status" value="1"/>
</dbReference>
<protein>
    <recommendedName>
        <fullName evidence="1">PIN domain-containing protein</fullName>
    </recommendedName>
</protein>